<dbReference type="VEuPathDB" id="VectorBase:AALF020343"/>
<dbReference type="AlphaFoldDB" id="A0A023EUL1"/>
<evidence type="ECO:0000259" key="1">
    <source>
        <dbReference type="PROSITE" id="PS50181"/>
    </source>
</evidence>
<dbReference type="PROSITE" id="PS50181">
    <property type="entry name" value="FBOX"/>
    <property type="match status" value="1"/>
</dbReference>
<dbReference type="Gene3D" id="3.80.10.10">
    <property type="entry name" value="Ribonuclease Inhibitor"/>
    <property type="match status" value="1"/>
</dbReference>
<dbReference type="VEuPathDB" id="VectorBase:AALFPA_057180"/>
<evidence type="ECO:0000313" key="2">
    <source>
        <dbReference type="EMBL" id="JAC12626.1"/>
    </source>
</evidence>
<dbReference type="EMBL" id="GAPW01000972">
    <property type="protein sequence ID" value="JAC12626.1"/>
    <property type="molecule type" value="mRNA"/>
</dbReference>
<name>A0A023EUL1_AEDAL</name>
<dbReference type="Gene3D" id="1.20.1280.50">
    <property type="match status" value="1"/>
</dbReference>
<sequence length="519" mass="59508">MVLEHHKLEIGDLPNEIQLQILDYLNYRSRCTASEVCRLWNALAFTGRFMDRVCLRLDITEDNLKLVCTVLSDSVRNYRHITINFNNQSVTMMDYFSQVVGENDALESLTLWGMDRIEPVQLLMLLNSCAHLERLCLLDEQTEQLNVSNVQGISADDSVECPAWLTALSTDSPVRLQRLRKLRLMIPGRVSLPSKPIVRKFPNVTQLHLTSYRPSNVALFNDYRNKLEKISILTPSSLFVIAFSTISFPKLNHLYLGRLELHDQLVVAKWINFFQNPAHTGTLEQLMFHPKFMMRTPIFATICSNCSALRELELSLDYMDGDALKDVTNLQHLQKLSLQGTAYFRETPHWPYQIRTLKTVRISGSRFPINLLEFIAGIAPSLTNLTMEDVENPKELFETLPELVATIRSFQLNYSEGFERPPSSHPSGLLRSMHNLESYHLQRVIIKHGIQGWLQDAPQLRMVTLTDCSTLTDTHLVILTTNCPKLEWLKLKRCPAVTMHGLEEFRARNPSCKIDVDGN</sequence>
<protein>
    <submittedName>
        <fullName evidence="2">Putative secreted protein</fullName>
    </submittedName>
</protein>
<reference evidence="2" key="1">
    <citation type="journal article" date="2014" name="PLoS Negl. Trop. Dis.">
        <title>Identification and characterization of seminal fluid proteins in the Asian tiger mosquito, Aedes albopictus.</title>
        <authorList>
            <person name="Boes K.E."/>
            <person name="Ribeiro J.M."/>
            <person name="Wong A."/>
            <person name="Harrington L.C."/>
            <person name="Wolfner M.F."/>
            <person name="Sirot L.K."/>
        </authorList>
    </citation>
    <scope>NUCLEOTIDE SEQUENCE</scope>
    <source>
        <tissue evidence="2">Reproductive organs</tissue>
    </source>
</reference>
<dbReference type="PANTHER" id="PTHR13318">
    <property type="entry name" value="PARTNER OF PAIRED, ISOFORM B-RELATED"/>
    <property type="match status" value="1"/>
</dbReference>
<dbReference type="InterPro" id="IPR032675">
    <property type="entry name" value="LRR_dom_sf"/>
</dbReference>
<dbReference type="GO" id="GO:0031146">
    <property type="term" value="P:SCF-dependent proteasomal ubiquitin-dependent protein catabolic process"/>
    <property type="evidence" value="ECO:0007669"/>
    <property type="project" value="TreeGrafter"/>
</dbReference>
<dbReference type="InterPro" id="IPR036047">
    <property type="entry name" value="F-box-like_dom_sf"/>
</dbReference>
<feature type="domain" description="F-box" evidence="1">
    <location>
        <begin position="7"/>
        <end position="53"/>
    </location>
</feature>
<dbReference type="CDD" id="cd09917">
    <property type="entry name" value="F-box_SF"/>
    <property type="match status" value="1"/>
</dbReference>
<dbReference type="SMART" id="SM00256">
    <property type="entry name" value="FBOX"/>
    <property type="match status" value="1"/>
</dbReference>
<dbReference type="VEuPathDB" id="VectorBase:AALC636_001584"/>
<dbReference type="PANTHER" id="PTHR13318:SF190">
    <property type="entry name" value="PARTNER OF PAIRED, ISOFORM B"/>
    <property type="match status" value="1"/>
</dbReference>
<accession>A0A023EUL1</accession>
<dbReference type="InterPro" id="IPR001810">
    <property type="entry name" value="F-box_dom"/>
</dbReference>
<dbReference type="GO" id="GO:0019005">
    <property type="term" value="C:SCF ubiquitin ligase complex"/>
    <property type="evidence" value="ECO:0007669"/>
    <property type="project" value="TreeGrafter"/>
</dbReference>
<dbReference type="Pfam" id="PF12937">
    <property type="entry name" value="F-box-like"/>
    <property type="match status" value="1"/>
</dbReference>
<dbReference type="SUPFAM" id="SSF52047">
    <property type="entry name" value="RNI-like"/>
    <property type="match status" value="2"/>
</dbReference>
<dbReference type="SUPFAM" id="SSF81383">
    <property type="entry name" value="F-box domain"/>
    <property type="match status" value="1"/>
</dbReference>
<proteinExistence type="evidence at transcript level"/>
<organism evidence="2">
    <name type="scientific">Aedes albopictus</name>
    <name type="common">Asian tiger mosquito</name>
    <name type="synonym">Stegomyia albopicta</name>
    <dbReference type="NCBI Taxonomy" id="7160"/>
    <lineage>
        <taxon>Eukaryota</taxon>
        <taxon>Metazoa</taxon>
        <taxon>Ecdysozoa</taxon>
        <taxon>Arthropoda</taxon>
        <taxon>Hexapoda</taxon>
        <taxon>Insecta</taxon>
        <taxon>Pterygota</taxon>
        <taxon>Neoptera</taxon>
        <taxon>Endopterygota</taxon>
        <taxon>Diptera</taxon>
        <taxon>Nematocera</taxon>
        <taxon>Culicoidea</taxon>
        <taxon>Culicidae</taxon>
        <taxon>Culicinae</taxon>
        <taxon>Aedini</taxon>
        <taxon>Aedes</taxon>
        <taxon>Stegomyia</taxon>
    </lineage>
</organism>